<dbReference type="RefSeq" id="WP_346821834.1">
    <property type="nucleotide sequence ID" value="NZ_JBDKWZ010000007.1"/>
</dbReference>
<sequence>MLGKVIEIAISSALESVKFCDRFAPKLLLEGCDRMNILRQGVNSLYLNEIGGYVREKFYI</sequence>
<dbReference type="EMBL" id="JBDKWZ010000007">
    <property type="protein sequence ID" value="MEN7549062.1"/>
    <property type="molecule type" value="Genomic_DNA"/>
</dbReference>
<reference evidence="1 2" key="1">
    <citation type="submission" date="2024-04" db="EMBL/GenBank/DDBJ databases">
        <title>Novel genus in family Flammeovirgaceae.</title>
        <authorList>
            <person name="Nguyen T.H."/>
            <person name="Vuong T.Q."/>
            <person name="Le H."/>
            <person name="Kim S.-G."/>
        </authorList>
    </citation>
    <scope>NUCLEOTIDE SEQUENCE [LARGE SCALE GENOMIC DNA]</scope>
    <source>
        <strain evidence="1 2">JCM 23209</strain>
    </source>
</reference>
<name>A0AAW9RZ58_9BACT</name>
<accession>A0AAW9RZ58</accession>
<evidence type="ECO:0000313" key="1">
    <source>
        <dbReference type="EMBL" id="MEN7549062.1"/>
    </source>
</evidence>
<proteinExistence type="predicted"/>
<comment type="caution">
    <text evidence="1">The sequence shown here is derived from an EMBL/GenBank/DDBJ whole genome shotgun (WGS) entry which is preliminary data.</text>
</comment>
<keyword evidence="2" id="KW-1185">Reference proteome</keyword>
<gene>
    <name evidence="1" type="ORF">AAG747_14150</name>
</gene>
<organism evidence="1 2">
    <name type="scientific">Rapidithrix thailandica</name>
    <dbReference type="NCBI Taxonomy" id="413964"/>
    <lineage>
        <taxon>Bacteria</taxon>
        <taxon>Pseudomonadati</taxon>
        <taxon>Bacteroidota</taxon>
        <taxon>Cytophagia</taxon>
        <taxon>Cytophagales</taxon>
        <taxon>Flammeovirgaceae</taxon>
        <taxon>Rapidithrix</taxon>
    </lineage>
</organism>
<dbReference type="Proteomes" id="UP001403385">
    <property type="component" value="Unassembled WGS sequence"/>
</dbReference>
<evidence type="ECO:0000313" key="2">
    <source>
        <dbReference type="Proteomes" id="UP001403385"/>
    </source>
</evidence>
<protein>
    <submittedName>
        <fullName evidence="1">Uncharacterized protein</fullName>
    </submittedName>
</protein>
<dbReference type="AlphaFoldDB" id="A0AAW9RZ58"/>